<feature type="domain" description="WYL" evidence="1">
    <location>
        <begin position="172"/>
        <end position="219"/>
    </location>
</feature>
<name>A0ABZ2LQU1_9BACT</name>
<organism evidence="3 4">
    <name type="scientific">Pendulispora albinea</name>
    <dbReference type="NCBI Taxonomy" id="2741071"/>
    <lineage>
        <taxon>Bacteria</taxon>
        <taxon>Pseudomonadati</taxon>
        <taxon>Myxococcota</taxon>
        <taxon>Myxococcia</taxon>
        <taxon>Myxococcales</taxon>
        <taxon>Sorangiineae</taxon>
        <taxon>Pendulisporaceae</taxon>
        <taxon>Pendulispora</taxon>
    </lineage>
</organism>
<evidence type="ECO:0000313" key="3">
    <source>
        <dbReference type="EMBL" id="WXB13263.1"/>
    </source>
</evidence>
<evidence type="ECO:0000313" key="4">
    <source>
        <dbReference type="Proteomes" id="UP001370348"/>
    </source>
</evidence>
<dbReference type="Pfam" id="PF25583">
    <property type="entry name" value="WCX"/>
    <property type="match status" value="1"/>
</dbReference>
<dbReference type="PANTHER" id="PTHR34580">
    <property type="match status" value="1"/>
</dbReference>
<dbReference type="Pfam" id="PF13280">
    <property type="entry name" value="WYL"/>
    <property type="match status" value="1"/>
</dbReference>
<reference evidence="3 4" key="1">
    <citation type="submission" date="2021-12" db="EMBL/GenBank/DDBJ databases">
        <title>Discovery of the Pendulisporaceae a myxobacterial family with distinct sporulation behavior and unique specialized metabolism.</title>
        <authorList>
            <person name="Garcia R."/>
            <person name="Popoff A."/>
            <person name="Bader C.D."/>
            <person name="Loehr J."/>
            <person name="Walesch S."/>
            <person name="Walt C."/>
            <person name="Boldt J."/>
            <person name="Bunk B."/>
            <person name="Haeckl F.J.F.P.J."/>
            <person name="Gunesch A.P."/>
            <person name="Birkelbach J."/>
            <person name="Nuebel U."/>
            <person name="Pietschmann T."/>
            <person name="Bach T."/>
            <person name="Mueller R."/>
        </authorList>
    </citation>
    <scope>NUCLEOTIDE SEQUENCE [LARGE SCALE GENOMIC DNA]</scope>
    <source>
        <strain evidence="3 4">MSr11954</strain>
    </source>
</reference>
<dbReference type="PANTHER" id="PTHR34580:SF1">
    <property type="entry name" value="PROTEIN PAFC"/>
    <property type="match status" value="1"/>
</dbReference>
<dbReference type="EMBL" id="CP089984">
    <property type="protein sequence ID" value="WXB13263.1"/>
    <property type="molecule type" value="Genomic_DNA"/>
</dbReference>
<keyword evidence="4" id="KW-1185">Reference proteome</keyword>
<accession>A0ABZ2LQU1</accession>
<dbReference type="InterPro" id="IPR051534">
    <property type="entry name" value="CBASS_pafABC_assoc_protein"/>
</dbReference>
<feature type="domain" description="WCX" evidence="2">
    <location>
        <begin position="291"/>
        <end position="368"/>
    </location>
</feature>
<dbReference type="Proteomes" id="UP001370348">
    <property type="component" value="Chromosome"/>
</dbReference>
<sequence>MPVIPKPKLPRRGRPTGRFTQFRRLDRLREVLESHPSGLALDQIAGMLHVTTRSVRRYLAELERVTQLESVPTSPGGAHLWRIKPSERGRALLLRRTQAYGLLATRRIFDMMRGSAFFDELQLVTRQLLLLAQRPAARAGVRGEIRSDQRLEDRLLYLPPPPHNYAQRGEELDGLFQAVADLRATTFRYRPKRDAAVERITLHPFALVLHRGAIHSIGRVARGPERSVNHAPDARSLPRPALNGNGDGLGVFVFDRMHDLTILEEHFTLPESFHVEEFLEGEFGIASSPRKTRVLIEFDAKIADEIRARKVHPTQRLATAPDGRVRLSMTVAHLDEVRRWILGFGPSARVLEPGELIEDVRESLRATLERY</sequence>
<gene>
    <name evidence="3" type="ORF">LZC94_36145</name>
</gene>
<evidence type="ECO:0000259" key="1">
    <source>
        <dbReference type="Pfam" id="PF13280"/>
    </source>
</evidence>
<protein>
    <submittedName>
        <fullName evidence="3">WYL domain-containing protein</fullName>
    </submittedName>
</protein>
<dbReference type="InterPro" id="IPR026881">
    <property type="entry name" value="WYL_dom"/>
</dbReference>
<evidence type="ECO:0000259" key="2">
    <source>
        <dbReference type="Pfam" id="PF25583"/>
    </source>
</evidence>
<dbReference type="RefSeq" id="WP_394822884.1">
    <property type="nucleotide sequence ID" value="NZ_CP089984.1"/>
</dbReference>
<proteinExistence type="predicted"/>
<dbReference type="InterPro" id="IPR057727">
    <property type="entry name" value="WCX_dom"/>
</dbReference>